<reference evidence="1" key="1">
    <citation type="journal article" date="2021" name="Proc. Natl. Acad. Sci. U.S.A.">
        <title>A Catalog of Tens of Thousands of Viruses from Human Metagenomes Reveals Hidden Associations with Chronic Diseases.</title>
        <authorList>
            <person name="Tisza M.J."/>
            <person name="Buck C.B."/>
        </authorList>
    </citation>
    <scope>NUCLEOTIDE SEQUENCE</scope>
    <source>
        <strain evidence="1">Ct2QJ10</strain>
    </source>
</reference>
<dbReference type="EMBL" id="BK015358">
    <property type="protein sequence ID" value="DAE03062.1"/>
    <property type="molecule type" value="Genomic_DNA"/>
</dbReference>
<evidence type="ECO:0000313" key="1">
    <source>
        <dbReference type="EMBL" id="DAE03062.1"/>
    </source>
</evidence>
<proteinExistence type="predicted"/>
<sequence>MTREQKIEWLKNASNEELMEQYDISLKYREKDIFNKQYLESLELCKNEILRRMSK</sequence>
<organism evidence="1">
    <name type="scientific">Siphoviridae sp. ct2QJ10</name>
    <dbReference type="NCBI Taxonomy" id="2825315"/>
    <lineage>
        <taxon>Viruses</taxon>
        <taxon>Duplodnaviria</taxon>
        <taxon>Heunggongvirae</taxon>
        <taxon>Uroviricota</taxon>
        <taxon>Caudoviricetes</taxon>
    </lineage>
</organism>
<protein>
    <submittedName>
        <fullName evidence="1">Uncharacterized protein</fullName>
    </submittedName>
</protein>
<name>A0A8S5P7K0_9CAUD</name>
<accession>A0A8S5P7K0</accession>